<evidence type="ECO:0000313" key="1">
    <source>
        <dbReference type="EMBL" id="AOP36412.1"/>
    </source>
</evidence>
<protein>
    <submittedName>
        <fullName evidence="1">Uncharacterized protein</fullName>
    </submittedName>
</protein>
<dbReference type="KEGG" id="laj:A0128_20575"/>
<dbReference type="AlphaFoldDB" id="A0A1D7V3L4"/>
<accession>A0A1D7V3L4</accession>
<proteinExistence type="predicted"/>
<gene>
    <name evidence="1" type="ORF">A0128_20575</name>
</gene>
<dbReference type="Proteomes" id="UP000094197">
    <property type="component" value="Chromosome 2"/>
</dbReference>
<sequence>MSFQIPRSDSNSALELQNVGTATKSKIQEFVGVSTQRVSNFKSAIAQNSPSLRERLKILILIRILGIEKG</sequence>
<keyword evidence="2" id="KW-1185">Reference proteome</keyword>
<evidence type="ECO:0000313" key="2">
    <source>
        <dbReference type="Proteomes" id="UP000094197"/>
    </source>
</evidence>
<reference evidence="1 2" key="1">
    <citation type="submission" date="2016-04" db="EMBL/GenBank/DDBJ databases">
        <title>Complete genome seqeunce of Leptospira alstonii serovar Room22.</title>
        <authorList>
            <person name="Nally J.E."/>
            <person name="Bayles D.O."/>
            <person name="Hurley D."/>
            <person name="Fanning S."/>
            <person name="McMahon B.J."/>
            <person name="Arent Z."/>
        </authorList>
    </citation>
    <scope>NUCLEOTIDE SEQUENCE [LARGE SCALE GENOMIC DNA]</scope>
    <source>
        <strain evidence="1 2">GWTS #1</strain>
    </source>
</reference>
<dbReference type="EMBL" id="CP015218">
    <property type="protein sequence ID" value="AOP36412.1"/>
    <property type="molecule type" value="Genomic_DNA"/>
</dbReference>
<organism evidence="1 2">
    <name type="scientific">Leptospira tipperaryensis</name>
    <dbReference type="NCBI Taxonomy" id="2564040"/>
    <lineage>
        <taxon>Bacteria</taxon>
        <taxon>Pseudomonadati</taxon>
        <taxon>Spirochaetota</taxon>
        <taxon>Spirochaetia</taxon>
        <taxon>Leptospirales</taxon>
        <taxon>Leptospiraceae</taxon>
        <taxon>Leptospira</taxon>
    </lineage>
</organism>
<name>A0A1D7V3L4_9LEPT</name>